<dbReference type="EMBL" id="RSCJ01000006">
    <property type="protein sequence ID" value="RUR83785.1"/>
    <property type="molecule type" value="Genomic_DNA"/>
</dbReference>
<protein>
    <recommendedName>
        <fullName evidence="3">HTH cro/C1-type domain-containing protein</fullName>
    </recommendedName>
</protein>
<reference evidence="1 2" key="1">
    <citation type="journal article" date="2019" name="Genome Biol. Evol.">
        <title>Day and night: Metabolic profiles and evolutionary relationships of six axenic non-marine cyanobacteria.</title>
        <authorList>
            <person name="Will S.E."/>
            <person name="Henke P."/>
            <person name="Boedeker C."/>
            <person name="Huang S."/>
            <person name="Brinkmann H."/>
            <person name="Rohde M."/>
            <person name="Jarek M."/>
            <person name="Friedl T."/>
            <person name="Seufert S."/>
            <person name="Schumacher M."/>
            <person name="Overmann J."/>
            <person name="Neumann-Schaal M."/>
            <person name="Petersen J."/>
        </authorList>
    </citation>
    <scope>NUCLEOTIDE SEQUENCE [LARGE SCALE GENOMIC DNA]</scope>
    <source>
        <strain evidence="1 2">PCC 6912</strain>
    </source>
</reference>
<dbReference type="AlphaFoldDB" id="A0A3S1FQS3"/>
<dbReference type="OrthoDB" id="521866at2"/>
<evidence type="ECO:0008006" key="3">
    <source>
        <dbReference type="Google" id="ProtNLM"/>
    </source>
</evidence>
<gene>
    <name evidence="1" type="ORF">PCC6912_20280</name>
</gene>
<dbReference type="Proteomes" id="UP000268857">
    <property type="component" value="Unassembled WGS sequence"/>
</dbReference>
<organism evidence="1 2">
    <name type="scientific">Chlorogloeopsis fritschii PCC 6912</name>
    <dbReference type="NCBI Taxonomy" id="211165"/>
    <lineage>
        <taxon>Bacteria</taxon>
        <taxon>Bacillati</taxon>
        <taxon>Cyanobacteriota</taxon>
        <taxon>Cyanophyceae</taxon>
        <taxon>Nostocales</taxon>
        <taxon>Chlorogloeopsidaceae</taxon>
        <taxon>Chlorogloeopsis</taxon>
    </lineage>
</organism>
<sequence length="77" mass="8998">MRYFLFNSSNLSHKEIAEKIEKDEKWVKQAENCNYPHTWDEFVAYLYALDAKFELTVNLPSGENLRLTSAQIKEIAG</sequence>
<keyword evidence="2" id="KW-1185">Reference proteome</keyword>
<accession>A0A3S1FQS3</accession>
<name>A0A3S1FQS3_CHLFR</name>
<proteinExistence type="predicted"/>
<evidence type="ECO:0000313" key="2">
    <source>
        <dbReference type="Proteomes" id="UP000268857"/>
    </source>
</evidence>
<comment type="caution">
    <text evidence="1">The sequence shown here is derived from an EMBL/GenBank/DDBJ whole genome shotgun (WGS) entry which is preliminary data.</text>
</comment>
<dbReference type="RefSeq" id="WP_016877642.1">
    <property type="nucleotide sequence ID" value="NZ_AJLN01000015.1"/>
</dbReference>
<evidence type="ECO:0000313" key="1">
    <source>
        <dbReference type="EMBL" id="RUR83785.1"/>
    </source>
</evidence>